<keyword evidence="2" id="KW-1185">Reference proteome</keyword>
<dbReference type="EMBL" id="CP088101">
    <property type="protein sequence ID" value="UFW91557.1"/>
    <property type="molecule type" value="Genomic_DNA"/>
</dbReference>
<gene>
    <name evidence="1" type="ORF">BjapCC829_47005</name>
</gene>
<evidence type="ECO:0000313" key="2">
    <source>
        <dbReference type="Proteomes" id="UP001430990"/>
    </source>
</evidence>
<name>A0ABY3R2C4_9BRAD</name>
<geneLocation type="plasmid" evidence="1 2">
    <name>pCC829_1</name>
</geneLocation>
<dbReference type="Proteomes" id="UP001430990">
    <property type="component" value="Plasmid pCC829_1"/>
</dbReference>
<evidence type="ECO:0000313" key="1">
    <source>
        <dbReference type="EMBL" id="UFW91557.1"/>
    </source>
</evidence>
<keyword evidence="1" id="KW-0614">Plasmid</keyword>
<dbReference type="RefSeq" id="WP_231145589.1">
    <property type="nucleotide sequence ID" value="NZ_CP088101.1"/>
</dbReference>
<accession>A0ABY3R2C4</accession>
<reference evidence="1" key="1">
    <citation type="submission" date="2021-11" db="EMBL/GenBank/DDBJ databases">
        <title>Australian commercial rhizobial inoculants.</title>
        <authorList>
            <person name="Kohlmeier M.G."/>
            <person name="O'Hara G.W."/>
            <person name="Colombi E."/>
            <person name="Ramsay J.P."/>
            <person name="Terpolilli J."/>
        </authorList>
    </citation>
    <scope>NUCLEOTIDE SEQUENCE</scope>
    <source>
        <strain evidence="1">CC829</strain>
        <plasmid evidence="1">pCC829_1</plasmid>
    </source>
</reference>
<sequence length="113" mass="12883">MNSLDQLDEFWREALQSNAFDQTKYTNLLQRLQAPVAHLPQAEQDKFFMPFVARNAEYIAMAKRDKDALRARLGVPVSSQSPVNTDRLAQVAAETVVRATIWQSIAALFRAFR</sequence>
<proteinExistence type="predicted"/>
<protein>
    <submittedName>
        <fullName evidence="1">Uncharacterized protein</fullName>
    </submittedName>
</protein>
<organism evidence="1 2">
    <name type="scientific">Bradyrhizobium barranii</name>
    <dbReference type="NCBI Taxonomy" id="2992140"/>
    <lineage>
        <taxon>Bacteria</taxon>
        <taxon>Pseudomonadati</taxon>
        <taxon>Pseudomonadota</taxon>
        <taxon>Alphaproteobacteria</taxon>
        <taxon>Hyphomicrobiales</taxon>
        <taxon>Nitrobacteraceae</taxon>
        <taxon>Bradyrhizobium</taxon>
    </lineage>
</organism>